<keyword evidence="2" id="KW-1185">Reference proteome</keyword>
<dbReference type="PANTHER" id="PTHR40045:SF1">
    <property type="entry name" value="YQCI_YCGG FAMILY PROTEIN"/>
    <property type="match status" value="1"/>
</dbReference>
<evidence type="ECO:0000313" key="1">
    <source>
        <dbReference type="EMBL" id="MCW8109574.1"/>
    </source>
</evidence>
<accession>A0ABT3P9Y0</accession>
<dbReference type="Pfam" id="PF08892">
    <property type="entry name" value="YqcI_YcgG"/>
    <property type="match status" value="1"/>
</dbReference>
<dbReference type="EMBL" id="JAPFRD010000011">
    <property type="protein sequence ID" value="MCW8109574.1"/>
    <property type="molecule type" value="Genomic_DNA"/>
</dbReference>
<name>A0ABT3P9Y0_9ALTE</name>
<protein>
    <submittedName>
        <fullName evidence="1">YqcI/YcgG family protein</fullName>
    </submittedName>
</protein>
<dbReference type="RefSeq" id="WP_265618360.1">
    <property type="nucleotide sequence ID" value="NZ_JAPFRD010000011.1"/>
</dbReference>
<dbReference type="InterPro" id="IPR014988">
    <property type="entry name" value="Uncharacterised_YqcI/YcgG"/>
</dbReference>
<dbReference type="PANTHER" id="PTHR40045">
    <property type="entry name" value="YCGG FAMILY PROTEIN"/>
    <property type="match status" value="1"/>
</dbReference>
<evidence type="ECO:0000313" key="2">
    <source>
        <dbReference type="Proteomes" id="UP001142810"/>
    </source>
</evidence>
<gene>
    <name evidence="1" type="ORF">OPS25_13780</name>
</gene>
<organism evidence="1 2">
    <name type="scientific">Alteromonas aquimaris</name>
    <dbReference type="NCBI Taxonomy" id="2998417"/>
    <lineage>
        <taxon>Bacteria</taxon>
        <taxon>Pseudomonadati</taxon>
        <taxon>Pseudomonadota</taxon>
        <taxon>Gammaproteobacteria</taxon>
        <taxon>Alteromonadales</taxon>
        <taxon>Alteromonadaceae</taxon>
        <taxon>Alteromonas/Salinimonas group</taxon>
        <taxon>Alteromonas</taxon>
    </lineage>
</organism>
<proteinExistence type="predicted"/>
<dbReference type="NCBIfam" id="NF041366">
    <property type="entry name" value="GntA_guanitoxin"/>
    <property type="match status" value="1"/>
</dbReference>
<dbReference type="Proteomes" id="UP001142810">
    <property type="component" value="Unassembled WGS sequence"/>
</dbReference>
<sequence>MSCRKPFIEDELIDFVNEDAFPCVGAKTALTKENIHINCYGDICAEDNTGDILGDLYHFIDEFDISRSMYSSFISVFETTDYLDEIEFEQALWKKLQAMHNLDSALCKWDPDVAKDPDHAHFSFSIGEHGFFIIGLNPNSSRKSRRFGYPAIVFNLHAQFEHLREMGRFDRLRDTIRQRDEKYSGSPNPMLATHGESSEVYQYSGRQIEAGWKCPFKHKE</sequence>
<reference evidence="1" key="1">
    <citation type="submission" date="2022-11" db="EMBL/GenBank/DDBJ databases">
        <title>Alteromonas sp. nov., isolated from sea water of the Qingdao.</title>
        <authorList>
            <person name="Wang Q."/>
        </authorList>
    </citation>
    <scope>NUCLEOTIDE SEQUENCE</scope>
    <source>
        <strain evidence="1">ASW11-7</strain>
    </source>
</reference>
<comment type="caution">
    <text evidence="1">The sequence shown here is derived from an EMBL/GenBank/DDBJ whole genome shotgun (WGS) entry which is preliminary data.</text>
</comment>